<sequence>MIIACPACTTRYVVPDSAIGVDGRTVRCAKCKHSWFQDGAEVEGVVASEAAAPPPPPPPAPPPSADDEKTARPGFGFSAKAADEAAPPAVERDAPDFDETPPPSYETAPAPAPVAEDYDDEDDYVSRFEHSPPFRPRRNMMKLWTWAAAIFAVLALGAVVAITQLGTPSWWPVDKPAFGQDQPDLELRFPPEAQSWRELENRTYLFSARIEVENTSRESRPLPPIQIVMLNEREDQVFTWIVQPPQAELAPGETITIDEASTQVPRNAVYADVGWAPL</sequence>
<gene>
    <name evidence="4" type="ORF">K3166_11975</name>
</gene>
<organism evidence="4 5">
    <name type="scientific">Qipengyuania psychrotolerans</name>
    <dbReference type="NCBI Taxonomy" id="2867238"/>
    <lineage>
        <taxon>Bacteria</taxon>
        <taxon>Pseudomonadati</taxon>
        <taxon>Pseudomonadota</taxon>
        <taxon>Alphaproteobacteria</taxon>
        <taxon>Sphingomonadales</taxon>
        <taxon>Erythrobacteraceae</taxon>
        <taxon>Qipengyuania</taxon>
    </lineage>
</organism>
<keyword evidence="5" id="KW-1185">Reference proteome</keyword>
<keyword evidence="2" id="KW-0472">Membrane</keyword>
<evidence type="ECO:0000313" key="5">
    <source>
        <dbReference type="Proteomes" id="UP000824280"/>
    </source>
</evidence>
<evidence type="ECO:0000256" key="2">
    <source>
        <dbReference type="SAM" id="Phobius"/>
    </source>
</evidence>
<evidence type="ECO:0000259" key="3">
    <source>
        <dbReference type="Pfam" id="PF13717"/>
    </source>
</evidence>
<feature type="compositionally biased region" description="Pro residues" evidence="1">
    <location>
        <begin position="52"/>
        <end position="64"/>
    </location>
</feature>
<feature type="region of interest" description="Disordered" evidence="1">
    <location>
        <begin position="48"/>
        <end position="129"/>
    </location>
</feature>
<dbReference type="Proteomes" id="UP000824280">
    <property type="component" value="Chromosome"/>
</dbReference>
<reference evidence="4 5" key="1">
    <citation type="submission" date="2021-08" db="EMBL/GenBank/DDBJ databases">
        <title>Comparative Genomics Analysis of the Genus Qipengyuania Reveals Extensive Genetic Diversity and Metabolic Versatility, Including the Description of Fifteen Novel Species.</title>
        <authorList>
            <person name="Liu Y."/>
        </authorList>
    </citation>
    <scope>NUCLEOTIDE SEQUENCE [LARGE SCALE GENOMIC DNA]</scope>
    <source>
        <strain evidence="4 5">1XM2-8</strain>
    </source>
</reference>
<name>A0ABX8ZD33_9SPHN</name>
<keyword evidence="2" id="KW-0812">Transmembrane</keyword>
<dbReference type="EMBL" id="CP081297">
    <property type="protein sequence ID" value="QZD86892.1"/>
    <property type="molecule type" value="Genomic_DNA"/>
</dbReference>
<evidence type="ECO:0000256" key="1">
    <source>
        <dbReference type="SAM" id="MobiDB-lite"/>
    </source>
</evidence>
<feature type="transmembrane region" description="Helical" evidence="2">
    <location>
        <begin position="143"/>
        <end position="162"/>
    </location>
</feature>
<accession>A0ABX8ZD33</accession>
<feature type="domain" description="Zinc finger/thioredoxin putative" evidence="3">
    <location>
        <begin position="1"/>
        <end position="36"/>
    </location>
</feature>
<dbReference type="NCBIfam" id="TIGR02098">
    <property type="entry name" value="MJ0042_CXXC"/>
    <property type="match status" value="1"/>
</dbReference>
<dbReference type="InterPro" id="IPR011723">
    <property type="entry name" value="Znf/thioredoxin_put"/>
</dbReference>
<proteinExistence type="predicted"/>
<keyword evidence="2" id="KW-1133">Transmembrane helix</keyword>
<dbReference type="Pfam" id="PF13717">
    <property type="entry name" value="Zn_ribbon_4"/>
    <property type="match status" value="1"/>
</dbReference>
<evidence type="ECO:0000313" key="4">
    <source>
        <dbReference type="EMBL" id="QZD86892.1"/>
    </source>
</evidence>
<dbReference type="RefSeq" id="WP_221422433.1">
    <property type="nucleotide sequence ID" value="NZ_CP081297.1"/>
</dbReference>
<protein>
    <submittedName>
        <fullName evidence="4">Zinc-ribbon domain-containing protein</fullName>
    </submittedName>
</protein>